<dbReference type="GO" id="GO:0009245">
    <property type="term" value="P:lipid A biosynthetic process"/>
    <property type="evidence" value="ECO:0007669"/>
    <property type="project" value="UniProtKB-UniRule"/>
</dbReference>
<keyword evidence="1 10" id="KW-1003">Cell membrane</keyword>
<dbReference type="PANTHER" id="PTHR34990:SF1">
    <property type="entry name" value="UDP-2,3-DIACYLGLUCOSAMINE HYDROLASE"/>
    <property type="match status" value="1"/>
</dbReference>
<dbReference type="Proteomes" id="UP000184159">
    <property type="component" value="Unassembled WGS sequence"/>
</dbReference>
<feature type="binding site" evidence="10">
    <location>
        <position position="164"/>
    </location>
    <ligand>
        <name>substrate</name>
    </ligand>
</feature>
<evidence type="ECO:0000313" key="12">
    <source>
        <dbReference type="EMBL" id="SHF71596.1"/>
    </source>
</evidence>
<gene>
    <name evidence="10" type="primary">lpxH</name>
    <name evidence="12" type="ORF">SAMN02745781_03009</name>
</gene>
<evidence type="ECO:0000256" key="9">
    <source>
        <dbReference type="ARBA" id="ARBA00023211"/>
    </source>
</evidence>
<feature type="binding site" evidence="10">
    <location>
        <position position="167"/>
    </location>
    <ligand>
        <name>substrate</name>
    </ligand>
</feature>
<feature type="binding site" evidence="10">
    <location>
        <position position="8"/>
    </location>
    <ligand>
        <name>Mn(2+)</name>
        <dbReference type="ChEBI" id="CHEBI:29035"/>
        <label>1</label>
    </ligand>
</feature>
<organism evidence="12 13">
    <name type="scientific">Vibrio gazogenes DSM 21264 = NBRC 103151</name>
    <dbReference type="NCBI Taxonomy" id="1123492"/>
    <lineage>
        <taxon>Bacteria</taxon>
        <taxon>Pseudomonadati</taxon>
        <taxon>Pseudomonadota</taxon>
        <taxon>Gammaproteobacteria</taxon>
        <taxon>Vibrionales</taxon>
        <taxon>Vibrionaceae</taxon>
        <taxon>Vibrio</taxon>
    </lineage>
</organism>
<dbReference type="UniPathway" id="UPA00359">
    <property type="reaction ID" value="UER00480"/>
</dbReference>
<evidence type="ECO:0000256" key="7">
    <source>
        <dbReference type="ARBA" id="ARBA00023098"/>
    </source>
</evidence>
<dbReference type="InterPro" id="IPR029052">
    <property type="entry name" value="Metallo-depent_PP-like"/>
</dbReference>
<dbReference type="InterPro" id="IPR010138">
    <property type="entry name" value="UDP-diacylglucosamine_Hdrlase"/>
</dbReference>
<reference evidence="13" key="1">
    <citation type="submission" date="2016-11" db="EMBL/GenBank/DDBJ databases">
        <authorList>
            <person name="Varghese N."/>
            <person name="Submissions S."/>
        </authorList>
    </citation>
    <scope>NUCLEOTIDE SEQUENCE [LARGE SCALE GENOMIC DNA]</scope>
    <source>
        <strain evidence="13">DSM 21264</strain>
    </source>
</reference>
<dbReference type="GO" id="GO:0030145">
    <property type="term" value="F:manganese ion binding"/>
    <property type="evidence" value="ECO:0007669"/>
    <property type="project" value="UniProtKB-UniRule"/>
</dbReference>
<evidence type="ECO:0000256" key="10">
    <source>
        <dbReference type="HAMAP-Rule" id="MF_00575"/>
    </source>
</evidence>
<name>A0A1M5DXF1_VIBGA</name>
<protein>
    <recommendedName>
        <fullName evidence="10">UDP-2,3-diacylglucosamine hydrolase</fullName>
        <ecNumber evidence="10">3.6.1.54</ecNumber>
    </recommendedName>
    <alternativeName>
        <fullName evidence="10">UDP-2,3-diacylglucosamine diphosphatase</fullName>
    </alternativeName>
</protein>
<evidence type="ECO:0000256" key="5">
    <source>
        <dbReference type="ARBA" id="ARBA00022723"/>
    </source>
</evidence>
<evidence type="ECO:0000256" key="1">
    <source>
        <dbReference type="ARBA" id="ARBA00022475"/>
    </source>
</evidence>
<feature type="binding site" evidence="10">
    <location>
        <position position="195"/>
    </location>
    <ligand>
        <name>substrate</name>
    </ligand>
</feature>
<keyword evidence="7 10" id="KW-0443">Lipid metabolism</keyword>
<feature type="binding site" evidence="10">
    <location>
        <position position="10"/>
    </location>
    <ligand>
        <name>Mn(2+)</name>
        <dbReference type="ChEBI" id="CHEBI:29035"/>
        <label>1</label>
    </ligand>
</feature>
<feature type="binding site" evidence="10">
    <location>
        <position position="197"/>
    </location>
    <ligand>
        <name>Mn(2+)</name>
        <dbReference type="ChEBI" id="CHEBI:29035"/>
        <label>1</label>
    </ligand>
</feature>
<dbReference type="GO" id="GO:0005737">
    <property type="term" value="C:cytoplasm"/>
    <property type="evidence" value="ECO:0007669"/>
    <property type="project" value="InterPro"/>
</dbReference>
<dbReference type="CDD" id="cd07398">
    <property type="entry name" value="MPP_YbbF-LpxH"/>
    <property type="match status" value="1"/>
</dbReference>
<proteinExistence type="inferred from homology"/>
<evidence type="ECO:0000313" key="13">
    <source>
        <dbReference type="Proteomes" id="UP000184159"/>
    </source>
</evidence>
<dbReference type="Pfam" id="PF00149">
    <property type="entry name" value="Metallophos"/>
    <property type="match status" value="1"/>
</dbReference>
<evidence type="ECO:0000259" key="11">
    <source>
        <dbReference type="Pfam" id="PF00149"/>
    </source>
</evidence>
<keyword evidence="3 10" id="KW-0997">Cell inner membrane</keyword>
<feature type="binding site" evidence="10">
    <location>
        <position position="122"/>
    </location>
    <ligand>
        <name>substrate</name>
    </ligand>
</feature>
<comment type="function">
    <text evidence="10">Hydrolyzes the pyrophosphate bond of UDP-2,3-diacylglucosamine to yield 2,3-diacylglucosamine 1-phosphate (lipid X) and UMP by catalyzing the attack of water at the alpha-P atom. Involved in the biosynthesis of lipid A, a phosphorylated glycolipid that anchors the lipopolysaccharide to the outer membrane of the cell.</text>
</comment>
<dbReference type="AlphaFoldDB" id="A0A1M5DXF1"/>
<keyword evidence="4 10" id="KW-0441">Lipid A biosynthesis</keyword>
<comment type="similarity">
    <text evidence="10">Belongs to the LpxH family.</text>
</comment>
<evidence type="ECO:0000256" key="4">
    <source>
        <dbReference type="ARBA" id="ARBA00022556"/>
    </source>
</evidence>
<feature type="domain" description="Calcineurin-like phosphoesterase" evidence="11">
    <location>
        <begin position="1"/>
        <end position="199"/>
    </location>
</feature>
<keyword evidence="13" id="KW-1185">Reference proteome</keyword>
<feature type="binding site" evidence="10">
    <location>
        <position position="41"/>
    </location>
    <ligand>
        <name>Mn(2+)</name>
        <dbReference type="ChEBI" id="CHEBI:29035"/>
        <label>2</label>
    </ligand>
</feature>
<feature type="binding site" evidence="10">
    <location>
        <position position="114"/>
    </location>
    <ligand>
        <name>Mn(2+)</name>
        <dbReference type="ChEBI" id="CHEBI:29035"/>
        <label>2</label>
    </ligand>
</feature>
<dbReference type="EMBL" id="FQUH01000015">
    <property type="protein sequence ID" value="SHF71596.1"/>
    <property type="molecule type" value="Genomic_DNA"/>
</dbReference>
<dbReference type="EC" id="3.6.1.54" evidence="10"/>
<feature type="binding site" evidence="10">
    <location>
        <position position="195"/>
    </location>
    <ligand>
        <name>Mn(2+)</name>
        <dbReference type="ChEBI" id="CHEBI:29035"/>
        <label>2</label>
    </ligand>
</feature>
<dbReference type="InterPro" id="IPR004843">
    <property type="entry name" value="Calcineurin-like_PHP"/>
</dbReference>
<comment type="subcellular location">
    <subcellularLocation>
        <location evidence="10">Cell inner membrane</location>
        <topology evidence="10">Peripheral membrane protein</topology>
        <orientation evidence="10">Cytoplasmic side</orientation>
    </subcellularLocation>
</comment>
<sequence length="248" mass="28905">MHTLFISDLHLTPARPDLTTAFQHLMQHRAPQADALYILGDLFDFWIGDDDPDTFAQTIRTTFKNLTASGTPCYFVQGNRDFLVGKRFAQETGVQLLAEKTCIDLYGKPVVIMHGDTLCLEDIRYLQFRKKVHQPWLQWIYYRLPFTLKQRIVSKVKQDVRMDKQSKSIEIMDVTQAEVERVMTEYQVDMMIHGHTHRPNIHHFHLDGIEKTRIVLGDWDHEISVLEYCQDASYRLVHQPVSSLADSC</sequence>
<dbReference type="RefSeq" id="WP_072961075.1">
    <property type="nucleotide sequence ID" value="NZ_FQUH01000015.1"/>
</dbReference>
<dbReference type="NCBIfam" id="TIGR01854">
    <property type="entry name" value="lipid_A_lpxH"/>
    <property type="match status" value="1"/>
</dbReference>
<dbReference type="Gene3D" id="3.60.21.10">
    <property type="match status" value="1"/>
</dbReference>
<keyword evidence="8 10" id="KW-0472">Membrane</keyword>
<dbReference type="HAMAP" id="MF_00575">
    <property type="entry name" value="LpxH"/>
    <property type="match status" value="1"/>
</dbReference>
<comment type="pathway">
    <text evidence="10">Glycolipid biosynthesis; lipid IV(A) biosynthesis; lipid IV(A) from (3R)-3-hydroxytetradecanoyl-[acyl-carrier-protein] and UDP-N-acetyl-alpha-D-glucosamine: step 4/6.</text>
</comment>
<feature type="binding site" evidence="10">
    <location>
        <begin position="79"/>
        <end position="80"/>
    </location>
    <ligand>
        <name>substrate</name>
    </ligand>
</feature>
<dbReference type="InterPro" id="IPR043461">
    <property type="entry name" value="LpxH-like"/>
</dbReference>
<dbReference type="SUPFAM" id="SSF56300">
    <property type="entry name" value="Metallo-dependent phosphatases"/>
    <property type="match status" value="1"/>
</dbReference>
<comment type="catalytic activity">
    <reaction evidence="10">
        <text>UDP-2-N,3-O-bis[(3R)-3-hydroxytetradecanoyl]-alpha-D-glucosamine + H2O = 2-N,3-O-bis[(3R)-3-hydroxytetradecanoyl]-alpha-D-glucosaminyl 1-phosphate + UMP + 2 H(+)</text>
        <dbReference type="Rhea" id="RHEA:25213"/>
        <dbReference type="ChEBI" id="CHEBI:15377"/>
        <dbReference type="ChEBI" id="CHEBI:15378"/>
        <dbReference type="ChEBI" id="CHEBI:57865"/>
        <dbReference type="ChEBI" id="CHEBI:57957"/>
        <dbReference type="ChEBI" id="CHEBI:78847"/>
        <dbReference type="EC" id="3.6.1.54"/>
    </reaction>
</comment>
<keyword evidence="5 10" id="KW-0479">Metal-binding</keyword>
<feature type="binding site" evidence="10">
    <location>
        <position position="79"/>
    </location>
    <ligand>
        <name>Mn(2+)</name>
        <dbReference type="ChEBI" id="CHEBI:29035"/>
        <label>2</label>
    </ligand>
</feature>
<comment type="caution">
    <text evidence="10">Lacks conserved residue(s) required for the propagation of feature annotation.</text>
</comment>
<dbReference type="GO" id="GO:0008758">
    <property type="term" value="F:UDP-2,3-diacylglucosamine hydrolase activity"/>
    <property type="evidence" value="ECO:0007669"/>
    <property type="project" value="UniProtKB-UniRule"/>
</dbReference>
<evidence type="ECO:0000256" key="6">
    <source>
        <dbReference type="ARBA" id="ARBA00022801"/>
    </source>
</evidence>
<evidence type="ECO:0000256" key="3">
    <source>
        <dbReference type="ARBA" id="ARBA00022519"/>
    </source>
</evidence>
<keyword evidence="2 10" id="KW-0444">Lipid biosynthesis</keyword>
<accession>A0A1M5DXF1</accession>
<dbReference type="PANTHER" id="PTHR34990">
    <property type="entry name" value="UDP-2,3-DIACYLGLUCOSAMINE HYDROLASE-RELATED"/>
    <property type="match status" value="1"/>
</dbReference>
<dbReference type="NCBIfam" id="NF003743">
    <property type="entry name" value="PRK05340.1"/>
    <property type="match status" value="1"/>
</dbReference>
<comment type="cofactor">
    <cofactor evidence="10">
        <name>Mn(2+)</name>
        <dbReference type="ChEBI" id="CHEBI:29035"/>
    </cofactor>
    <text evidence="10">Binds 2 Mn(2+) ions per subunit in a binuclear metal center.</text>
</comment>
<evidence type="ECO:0000256" key="8">
    <source>
        <dbReference type="ARBA" id="ARBA00023136"/>
    </source>
</evidence>
<evidence type="ECO:0000256" key="2">
    <source>
        <dbReference type="ARBA" id="ARBA00022516"/>
    </source>
</evidence>
<feature type="binding site" evidence="10">
    <location>
        <position position="41"/>
    </location>
    <ligand>
        <name>Mn(2+)</name>
        <dbReference type="ChEBI" id="CHEBI:29035"/>
        <label>1</label>
    </ligand>
</feature>
<keyword evidence="9 10" id="KW-0464">Manganese</keyword>
<keyword evidence="6 10" id="KW-0378">Hydrolase</keyword>
<dbReference type="GO" id="GO:0019897">
    <property type="term" value="C:extrinsic component of plasma membrane"/>
    <property type="evidence" value="ECO:0007669"/>
    <property type="project" value="UniProtKB-UniRule"/>
</dbReference>